<sequence>MTLRRLFAAVALCALTQAHAASPEQVFARGSQFSQVKLSPGGEYLSAITKHEGKNKLLILDTETLKMKHAVFFPRNAQVGTYAWVNDERIVLAKEYLKGWSDHPIYYGELYAVNADGSRSTYLFGYNSGEQQTGSNLKKNTAIQATAYILDPLHDDEKFMLVEALPWSGANWQEGGADVYKVDVYRGTRKKVTRAPISYARFLTDSKGEVRVVSGEDKNNDTQVYFRNDGDWISSDKLNIGLDNFVPLSFAGDEQSFYAAGTEQGQTQGVYKINLQSGEKTKVIQDDRVDPANFWINEQTNQLYAVEFADGYPTYAFVDSKDERSQLLKSLLATLPGHQVQIVSEDRTGNLLVVFAANDRNPGDYYLFDRKNNKMRYLVSVNDALDLDKMAEVKPFDFTARDGTKIQAYLTLPQGVDAKNLPLVVNPHGGPHFVRDSWSFDAQNQLLASQGIAVLQVNFRGSGGYGRAFEEAGYGKWGSDIQHDIIDATRQVIADGTVDKDRICIVGGSFGGYSALQSSALAPDLFKCAIGFAGVYDLELMFKEGDVQTRDAGMAYLKKVLTQDKTLLKSMSPTHNVDKLKASILLVHGGNDERAPIEQYEAMADALKKANYPFKSLVMDDEGHGFYNEAHRAKYYAEMMDFLKPHLKL</sequence>
<dbReference type="Proteomes" id="UP001195903">
    <property type="component" value="Unassembled WGS sequence"/>
</dbReference>
<name>A0ABS5VA35_9GAMM</name>
<dbReference type="InterPro" id="IPR029058">
    <property type="entry name" value="AB_hydrolase_fold"/>
</dbReference>
<dbReference type="PRINTS" id="PR00862">
    <property type="entry name" value="PROLIGOPTASE"/>
</dbReference>
<evidence type="ECO:0000256" key="1">
    <source>
        <dbReference type="ARBA" id="ARBA00022801"/>
    </source>
</evidence>
<dbReference type="EMBL" id="JAHEPS010000014">
    <property type="protein sequence ID" value="MBT1446536.1"/>
    <property type="molecule type" value="Genomic_DNA"/>
</dbReference>
<evidence type="ECO:0000313" key="5">
    <source>
        <dbReference type="Proteomes" id="UP001195903"/>
    </source>
</evidence>
<keyword evidence="2" id="KW-0732">Signal</keyword>
<protein>
    <submittedName>
        <fullName evidence="4">S9 family peptidase</fullName>
    </submittedName>
</protein>
<reference evidence="4 5" key="1">
    <citation type="submission" date="2021-05" db="EMBL/GenBank/DDBJ databases">
        <title>Shewanella sp. JM162201.</title>
        <authorList>
            <person name="Xu S."/>
            <person name="Li A."/>
        </authorList>
    </citation>
    <scope>NUCLEOTIDE SEQUENCE [LARGE SCALE GENOMIC DNA]</scope>
    <source>
        <strain evidence="4 5">JM162201</strain>
    </source>
</reference>
<evidence type="ECO:0000259" key="3">
    <source>
        <dbReference type="Pfam" id="PF00326"/>
    </source>
</evidence>
<dbReference type="Pfam" id="PF00326">
    <property type="entry name" value="Peptidase_S9"/>
    <property type="match status" value="1"/>
</dbReference>
<dbReference type="PANTHER" id="PTHR42776:SF27">
    <property type="entry name" value="DIPEPTIDYL PEPTIDASE FAMILY MEMBER 6"/>
    <property type="match status" value="1"/>
</dbReference>
<feature type="chain" id="PRO_5047527161" evidence="2">
    <location>
        <begin position="21"/>
        <end position="649"/>
    </location>
</feature>
<dbReference type="SUPFAM" id="SSF82171">
    <property type="entry name" value="DPP6 N-terminal domain-like"/>
    <property type="match status" value="1"/>
</dbReference>
<keyword evidence="5" id="KW-1185">Reference proteome</keyword>
<keyword evidence="1" id="KW-0378">Hydrolase</keyword>
<comment type="caution">
    <text evidence="4">The sequence shown here is derived from an EMBL/GenBank/DDBJ whole genome shotgun (WGS) entry which is preliminary data.</text>
</comment>
<dbReference type="RefSeq" id="WP_214508733.1">
    <property type="nucleotide sequence ID" value="NZ_JAHEPS010000014.1"/>
</dbReference>
<dbReference type="InterPro" id="IPR001375">
    <property type="entry name" value="Peptidase_S9_cat"/>
</dbReference>
<dbReference type="PANTHER" id="PTHR42776">
    <property type="entry name" value="SERINE PEPTIDASE S9 FAMILY MEMBER"/>
    <property type="match status" value="1"/>
</dbReference>
<feature type="domain" description="Peptidase S9 prolyl oligopeptidase catalytic" evidence="3">
    <location>
        <begin position="438"/>
        <end position="648"/>
    </location>
</feature>
<proteinExistence type="predicted"/>
<dbReference type="Gene3D" id="3.40.50.1820">
    <property type="entry name" value="alpha/beta hydrolase"/>
    <property type="match status" value="1"/>
</dbReference>
<gene>
    <name evidence="4" type="ORF">KJI95_18740</name>
</gene>
<feature type="signal peptide" evidence="2">
    <location>
        <begin position="1"/>
        <end position="20"/>
    </location>
</feature>
<organism evidence="4 5">
    <name type="scientific">Shewanella jiangmenensis</name>
    <dbReference type="NCBI Taxonomy" id="2837387"/>
    <lineage>
        <taxon>Bacteria</taxon>
        <taxon>Pseudomonadati</taxon>
        <taxon>Pseudomonadota</taxon>
        <taxon>Gammaproteobacteria</taxon>
        <taxon>Alteromonadales</taxon>
        <taxon>Shewanellaceae</taxon>
        <taxon>Shewanella</taxon>
    </lineage>
</organism>
<evidence type="ECO:0000256" key="2">
    <source>
        <dbReference type="SAM" id="SignalP"/>
    </source>
</evidence>
<dbReference type="InterPro" id="IPR002470">
    <property type="entry name" value="Peptidase_S9A"/>
</dbReference>
<accession>A0ABS5VA35</accession>
<dbReference type="SUPFAM" id="SSF53474">
    <property type="entry name" value="alpha/beta-Hydrolases"/>
    <property type="match status" value="1"/>
</dbReference>
<evidence type="ECO:0000313" key="4">
    <source>
        <dbReference type="EMBL" id="MBT1446536.1"/>
    </source>
</evidence>